<gene>
    <name evidence="1" type="ORF">Ahu01nite_026550</name>
</gene>
<accession>A0ABQ3ZM23</accession>
<proteinExistence type="predicted"/>
<name>A0ABQ3ZM23_9ACTN</name>
<protein>
    <recommendedName>
        <fullName evidence="3">GNAT family N-acetyltransferase</fullName>
    </recommendedName>
</protein>
<dbReference type="RefSeq" id="WP_203836775.1">
    <property type="nucleotide sequence ID" value="NZ_BAAATV010000006.1"/>
</dbReference>
<comment type="caution">
    <text evidence="1">The sequence shown here is derived from an EMBL/GenBank/DDBJ whole genome shotgun (WGS) entry which is preliminary data.</text>
</comment>
<reference evidence="1 2" key="1">
    <citation type="submission" date="2021-01" db="EMBL/GenBank/DDBJ databases">
        <title>Whole genome shotgun sequence of Actinoplanes humidus NBRC 14915.</title>
        <authorList>
            <person name="Komaki H."/>
            <person name="Tamura T."/>
        </authorList>
    </citation>
    <scope>NUCLEOTIDE SEQUENCE [LARGE SCALE GENOMIC DNA]</scope>
    <source>
        <strain evidence="1 2">NBRC 14915</strain>
    </source>
</reference>
<dbReference type="EMBL" id="BOMN01000030">
    <property type="protein sequence ID" value="GIE19553.1"/>
    <property type="molecule type" value="Genomic_DNA"/>
</dbReference>
<sequence>MGEFITATAFQTEDLDAVREAVLGFFNTNSWAAENVDEQSPPTENDVRVYSPTGGWTVILWPTPFSELAAAEFVSRRLGTLASSVSLYDGDYWRHMLLRNGVTLDRFASLPDYFAESRQDADRLRKKYASRPATVADAVGIPVEQVTPYLTPVKLDDIEDLDIERGTAFPDDEFELDDPWVFVDFWRHFGPQYPQDPAAARLIIRLAPGWLERLPYGDGEL</sequence>
<evidence type="ECO:0000313" key="1">
    <source>
        <dbReference type="EMBL" id="GIE19553.1"/>
    </source>
</evidence>
<evidence type="ECO:0000313" key="2">
    <source>
        <dbReference type="Proteomes" id="UP000603200"/>
    </source>
</evidence>
<evidence type="ECO:0008006" key="3">
    <source>
        <dbReference type="Google" id="ProtNLM"/>
    </source>
</evidence>
<keyword evidence="2" id="KW-1185">Reference proteome</keyword>
<organism evidence="1 2">
    <name type="scientific">Winogradskya humida</name>
    <dbReference type="NCBI Taxonomy" id="113566"/>
    <lineage>
        <taxon>Bacteria</taxon>
        <taxon>Bacillati</taxon>
        <taxon>Actinomycetota</taxon>
        <taxon>Actinomycetes</taxon>
        <taxon>Micromonosporales</taxon>
        <taxon>Micromonosporaceae</taxon>
        <taxon>Winogradskya</taxon>
    </lineage>
</organism>
<dbReference type="Proteomes" id="UP000603200">
    <property type="component" value="Unassembled WGS sequence"/>
</dbReference>